<evidence type="ECO:0000256" key="4">
    <source>
        <dbReference type="ARBA" id="ARBA00022840"/>
    </source>
</evidence>
<dbReference type="PANTHER" id="PTHR45997:SF1">
    <property type="entry name" value="DNA LIGASE 4"/>
    <property type="match status" value="1"/>
</dbReference>
<dbReference type="Gene3D" id="3.30.470.30">
    <property type="entry name" value="DNA ligase/mRNA capping enzyme"/>
    <property type="match status" value="2"/>
</dbReference>
<dbReference type="GO" id="GO:0003677">
    <property type="term" value="F:DNA binding"/>
    <property type="evidence" value="ECO:0007669"/>
    <property type="project" value="InterPro"/>
</dbReference>
<protein>
    <submittedName>
        <fullName evidence="9">DNA ligase 4 (inferred by orthology to a human protein)</fullName>
    </submittedName>
</protein>
<gene>
    <name evidence="7" type="ORF">NBR_LOCUS7071</name>
</gene>
<dbReference type="InterPro" id="IPR016059">
    <property type="entry name" value="DNA_ligase_ATP-dep_CS"/>
</dbReference>
<dbReference type="GO" id="GO:0006303">
    <property type="term" value="P:double-strand break repair via nonhomologous end joining"/>
    <property type="evidence" value="ECO:0007669"/>
    <property type="project" value="TreeGrafter"/>
</dbReference>
<evidence type="ECO:0000313" key="9">
    <source>
        <dbReference type="WBParaSite" id="NBR_0000707001-mRNA-1"/>
    </source>
</evidence>
<dbReference type="InterPro" id="IPR012308">
    <property type="entry name" value="DNA_ligase_ATP-dep_N"/>
</dbReference>
<dbReference type="InterPro" id="IPR036599">
    <property type="entry name" value="DNA_ligase_N_sf"/>
</dbReference>
<organism evidence="9">
    <name type="scientific">Nippostrongylus brasiliensis</name>
    <name type="common">Rat hookworm</name>
    <dbReference type="NCBI Taxonomy" id="27835"/>
    <lineage>
        <taxon>Eukaryota</taxon>
        <taxon>Metazoa</taxon>
        <taxon>Ecdysozoa</taxon>
        <taxon>Nematoda</taxon>
        <taxon>Chromadorea</taxon>
        <taxon>Rhabditida</taxon>
        <taxon>Rhabditina</taxon>
        <taxon>Rhabditomorpha</taxon>
        <taxon>Strongyloidea</taxon>
        <taxon>Heligmosomidae</taxon>
        <taxon>Nippostrongylus</taxon>
    </lineage>
</organism>
<evidence type="ECO:0000256" key="5">
    <source>
        <dbReference type="ARBA" id="ARBA00023242"/>
    </source>
</evidence>
<dbReference type="PANTHER" id="PTHR45997">
    <property type="entry name" value="DNA LIGASE 4"/>
    <property type="match status" value="1"/>
</dbReference>
<dbReference type="STRING" id="27835.A0A158QXM2"/>
<dbReference type="SUPFAM" id="SSF56091">
    <property type="entry name" value="DNA ligase/mRNA capping enzyme, catalytic domain"/>
    <property type="match status" value="1"/>
</dbReference>
<dbReference type="EMBL" id="UYSL01019856">
    <property type="protein sequence ID" value="VDL70660.1"/>
    <property type="molecule type" value="Genomic_DNA"/>
</dbReference>
<dbReference type="WBParaSite" id="NBR_0000707001-mRNA-1">
    <property type="protein sequence ID" value="NBR_0000707001-mRNA-1"/>
    <property type="gene ID" value="NBR_0000707001"/>
</dbReference>
<dbReference type="SUPFAM" id="SSF50249">
    <property type="entry name" value="Nucleic acid-binding proteins"/>
    <property type="match status" value="1"/>
</dbReference>
<evidence type="ECO:0000256" key="3">
    <source>
        <dbReference type="ARBA" id="ARBA00022741"/>
    </source>
</evidence>
<evidence type="ECO:0000256" key="1">
    <source>
        <dbReference type="ARBA" id="ARBA00007572"/>
    </source>
</evidence>
<dbReference type="AlphaFoldDB" id="A0A158QXM2"/>
<dbReference type="Pfam" id="PF04675">
    <property type="entry name" value="DNA_ligase_A_N"/>
    <property type="match status" value="1"/>
</dbReference>
<dbReference type="Proteomes" id="UP000271162">
    <property type="component" value="Unassembled WGS sequence"/>
</dbReference>
<evidence type="ECO:0000313" key="8">
    <source>
        <dbReference type="Proteomes" id="UP000271162"/>
    </source>
</evidence>
<reference evidence="9" key="1">
    <citation type="submission" date="2016-04" db="UniProtKB">
        <authorList>
            <consortium name="WormBaseParasite"/>
        </authorList>
    </citation>
    <scope>IDENTIFICATION</scope>
</reference>
<evidence type="ECO:0000256" key="2">
    <source>
        <dbReference type="ARBA" id="ARBA00022598"/>
    </source>
</evidence>
<dbReference type="GO" id="GO:0032807">
    <property type="term" value="C:DNA ligase IV complex"/>
    <property type="evidence" value="ECO:0007669"/>
    <property type="project" value="TreeGrafter"/>
</dbReference>
<dbReference type="PROSITE" id="PS00333">
    <property type="entry name" value="DNA_LIGASE_A2"/>
    <property type="match status" value="1"/>
</dbReference>
<evidence type="ECO:0000313" key="7">
    <source>
        <dbReference type="EMBL" id="VDL70660.1"/>
    </source>
</evidence>
<dbReference type="Gene3D" id="1.10.3260.10">
    <property type="entry name" value="DNA ligase, ATP-dependent, N-terminal domain"/>
    <property type="match status" value="1"/>
</dbReference>
<name>A0A158QXM2_NIPBR</name>
<keyword evidence="5" id="KW-0539">Nucleus</keyword>
<dbReference type="GO" id="GO:0006310">
    <property type="term" value="P:DNA recombination"/>
    <property type="evidence" value="ECO:0007669"/>
    <property type="project" value="InterPro"/>
</dbReference>
<keyword evidence="8" id="KW-1185">Reference proteome</keyword>
<dbReference type="Pfam" id="PF01068">
    <property type="entry name" value="DNA_ligase_A_M"/>
    <property type="match status" value="1"/>
</dbReference>
<dbReference type="GO" id="GO:0005958">
    <property type="term" value="C:DNA-dependent protein kinase-DNA ligase 4 complex"/>
    <property type="evidence" value="ECO:0007669"/>
    <property type="project" value="TreeGrafter"/>
</dbReference>
<dbReference type="Gene3D" id="3.30.1490.70">
    <property type="match status" value="1"/>
</dbReference>
<feature type="domain" description="ATP-dependent DNA ligase family profile" evidence="6">
    <location>
        <begin position="282"/>
        <end position="349"/>
    </location>
</feature>
<dbReference type="PROSITE" id="PS50160">
    <property type="entry name" value="DNA_LIGASE_A3"/>
    <property type="match status" value="1"/>
</dbReference>
<dbReference type="OMA" id="CADDEDF"/>
<dbReference type="SUPFAM" id="SSF52113">
    <property type="entry name" value="BRCT domain"/>
    <property type="match status" value="1"/>
</dbReference>
<reference evidence="7 8" key="2">
    <citation type="submission" date="2018-11" db="EMBL/GenBank/DDBJ databases">
        <authorList>
            <consortium name="Pathogen Informatics"/>
        </authorList>
    </citation>
    <scope>NUCLEOTIDE SEQUENCE [LARGE SCALE GENOMIC DNA]</scope>
</reference>
<dbReference type="Gene3D" id="3.40.50.10190">
    <property type="entry name" value="BRCT domain"/>
    <property type="match status" value="1"/>
</dbReference>
<dbReference type="InterPro" id="IPR012310">
    <property type="entry name" value="DNA_ligase_ATP-dep_cent"/>
</dbReference>
<dbReference type="GO" id="GO:0006297">
    <property type="term" value="P:nucleotide-excision repair, DNA gap filling"/>
    <property type="evidence" value="ECO:0007669"/>
    <property type="project" value="TreeGrafter"/>
</dbReference>
<sequence>MLSESVKFTEVCLLLSKLRDAKGANASAIRKKNFEKFMECCREKCADDEDFGVAIHPILRLILSSLDTRTLSIKEKKLADRVCKALALSAADLPTANISSASKVCEILSAEVSSRIAPDDFEHLSVAEINEKLDSMSENPGSDELQYLFKNCSQEELFWLFSTMIKNVESTIGVATSVILSWMGPEARNRWNIARDLGEIRENAGEEFFVETKYDGEHVLLHKISRDQYKWYTRNGKDFTKDYGGSSTLTDLVSGRIHPLFRSSVNDCILDCELMLWDKKLRKLEEVETLFTQALAAGEEGIVVKNKDVTYQSGTRMTKNGWFKLKAYLGDNELDVAVVAIMPEKGKDGQTAYQLAVRDGDIYRTITTCSSGLSRVDRDYIYHLATRAEGPLLKEAPPELRGWNISDAKGGFIRREHWLVVEMTAAGVRDGKFIDPVMRRIRHDKDVEEVDTIATFRDYEEKLGSSKLSDKSAVPEIDAKCVRTDSPLAGCKVCVLFGTDERLRKRLMELLKQYGANVVANPVDDMSLVVATTDKHLKTRTQIEAVRYPLILITAKQFGFTLSRRTSYIAPQE</sequence>
<dbReference type="Gene3D" id="2.40.50.140">
    <property type="entry name" value="Nucleic acid-binding proteins"/>
    <property type="match status" value="1"/>
</dbReference>
<evidence type="ECO:0000259" key="6">
    <source>
        <dbReference type="PROSITE" id="PS50160"/>
    </source>
</evidence>
<accession>A0A158QXM2</accession>
<dbReference type="GO" id="GO:0005524">
    <property type="term" value="F:ATP binding"/>
    <property type="evidence" value="ECO:0007669"/>
    <property type="project" value="UniProtKB-KW"/>
</dbReference>
<dbReference type="InterPro" id="IPR012340">
    <property type="entry name" value="NA-bd_OB-fold"/>
</dbReference>
<proteinExistence type="inferred from homology"/>
<dbReference type="GO" id="GO:0003910">
    <property type="term" value="F:DNA ligase (ATP) activity"/>
    <property type="evidence" value="ECO:0007669"/>
    <property type="project" value="InterPro"/>
</dbReference>
<dbReference type="InterPro" id="IPR036420">
    <property type="entry name" value="BRCT_dom_sf"/>
</dbReference>
<keyword evidence="3" id="KW-0547">Nucleotide-binding</keyword>
<keyword evidence="4" id="KW-0067">ATP-binding</keyword>
<dbReference type="InterPro" id="IPR029710">
    <property type="entry name" value="LIG4"/>
</dbReference>
<keyword evidence="2" id="KW-0436">Ligase</keyword>
<comment type="similarity">
    <text evidence="1">Belongs to the ATP-dependent DNA ligase family.</text>
</comment>